<organism evidence="1 2">
    <name type="scientific">Kangsaoukella pontilimi</name>
    <dbReference type="NCBI Taxonomy" id="2691042"/>
    <lineage>
        <taxon>Bacteria</taxon>
        <taxon>Pseudomonadati</taxon>
        <taxon>Pseudomonadota</taxon>
        <taxon>Alphaproteobacteria</taxon>
        <taxon>Rhodobacterales</taxon>
        <taxon>Paracoccaceae</taxon>
        <taxon>Kangsaoukella</taxon>
    </lineage>
</organism>
<dbReference type="Proteomes" id="UP000480350">
    <property type="component" value="Unassembled WGS sequence"/>
</dbReference>
<dbReference type="AlphaFoldDB" id="A0A7C9IQN9"/>
<proteinExistence type="predicted"/>
<accession>A0A7C9IQN9</accession>
<name>A0A7C9IQN9_9RHOB</name>
<reference evidence="1 2" key="1">
    <citation type="submission" date="2019-12" db="EMBL/GenBank/DDBJ databases">
        <authorList>
            <person name="Lee S.D."/>
        </authorList>
    </citation>
    <scope>NUCLEOTIDE SEQUENCE [LARGE SCALE GENOMIC DNA]</scope>
    <source>
        <strain evidence="1 2">GH1-50</strain>
    </source>
</reference>
<reference evidence="1 2" key="2">
    <citation type="submission" date="2020-03" db="EMBL/GenBank/DDBJ databases">
        <title>Kangsaoukella pontilimi gen. nov., sp. nov., a new member of the family Rhodobacteraceae isolated from a tidal mudflat.</title>
        <authorList>
            <person name="Kim I.S."/>
        </authorList>
    </citation>
    <scope>NUCLEOTIDE SEQUENCE [LARGE SCALE GENOMIC DNA]</scope>
    <source>
        <strain evidence="1 2">GH1-50</strain>
    </source>
</reference>
<dbReference type="EMBL" id="WUPT01000001">
    <property type="protein sequence ID" value="MXQ07923.1"/>
    <property type="molecule type" value="Genomic_DNA"/>
</dbReference>
<evidence type="ECO:0000313" key="1">
    <source>
        <dbReference type="EMBL" id="MXQ07923.1"/>
    </source>
</evidence>
<dbReference type="RefSeq" id="WP_160763769.1">
    <property type="nucleotide sequence ID" value="NZ_WUPT01000001.1"/>
</dbReference>
<keyword evidence="2" id="KW-1185">Reference proteome</keyword>
<comment type="caution">
    <text evidence="1">The sequence shown here is derived from an EMBL/GenBank/DDBJ whole genome shotgun (WGS) entry which is preliminary data.</text>
</comment>
<evidence type="ECO:0000313" key="2">
    <source>
        <dbReference type="Proteomes" id="UP000480350"/>
    </source>
</evidence>
<gene>
    <name evidence="1" type="ORF">GQ651_08695</name>
</gene>
<protein>
    <submittedName>
        <fullName evidence="1">Uncharacterized protein</fullName>
    </submittedName>
</protein>
<sequence>MNELAVTALLCGLLGGGVTEQKQYFPSLGETRHIRTDCETPTHVIEVGLDNTSSARDSVHQAVFASMLTGKRPMVILIDTDGMEGRYEQEMRLVTRRLGVPYGTCRKNFVLRWAATSPFRGVGLDKTLDDLPQSASTRTHCELGAEFQAPSLGN</sequence>